<evidence type="ECO:0000256" key="1">
    <source>
        <dbReference type="SAM" id="MobiDB-lite"/>
    </source>
</evidence>
<protein>
    <submittedName>
        <fullName evidence="2">Uncharacterized protein</fullName>
    </submittedName>
</protein>
<keyword evidence="3" id="KW-1185">Reference proteome</keyword>
<reference evidence="2" key="1">
    <citation type="submission" date="2018-03" db="EMBL/GenBank/DDBJ databases">
        <authorList>
            <person name="Guldener U."/>
        </authorList>
    </citation>
    <scope>NUCLEOTIDE SEQUENCE</scope>
</reference>
<dbReference type="AlphaFoldDB" id="A0AAE8MMV6"/>
<evidence type="ECO:0000313" key="3">
    <source>
        <dbReference type="Proteomes" id="UP001187734"/>
    </source>
</evidence>
<sequence>MVHSPIHDAVIPPSLFLEGNSPESKSSKDVNMSSPTSFLSDYSVGSPHGFASPLKTRREAFLLKNYLQDLAPRVRDFHSDNMTSLTSHLSD</sequence>
<name>A0AAE8MMV6_9HYPO</name>
<accession>A0AAE8MMV6</accession>
<dbReference type="EMBL" id="ONZP01000953">
    <property type="protein sequence ID" value="SPJ92404.1"/>
    <property type="molecule type" value="Genomic_DNA"/>
</dbReference>
<gene>
    <name evidence="2" type="ORF">FTOL_13690</name>
</gene>
<organism evidence="2 3">
    <name type="scientific">Fusarium torulosum</name>
    <dbReference type="NCBI Taxonomy" id="33205"/>
    <lineage>
        <taxon>Eukaryota</taxon>
        <taxon>Fungi</taxon>
        <taxon>Dikarya</taxon>
        <taxon>Ascomycota</taxon>
        <taxon>Pezizomycotina</taxon>
        <taxon>Sordariomycetes</taxon>
        <taxon>Hypocreomycetidae</taxon>
        <taxon>Hypocreales</taxon>
        <taxon>Nectriaceae</taxon>
        <taxon>Fusarium</taxon>
    </lineage>
</organism>
<dbReference type="Proteomes" id="UP001187734">
    <property type="component" value="Unassembled WGS sequence"/>
</dbReference>
<feature type="compositionally biased region" description="Polar residues" evidence="1">
    <location>
        <begin position="21"/>
        <end position="34"/>
    </location>
</feature>
<proteinExistence type="predicted"/>
<feature type="region of interest" description="Disordered" evidence="1">
    <location>
        <begin position="12"/>
        <end position="34"/>
    </location>
</feature>
<evidence type="ECO:0000313" key="2">
    <source>
        <dbReference type="EMBL" id="SPJ92404.1"/>
    </source>
</evidence>
<comment type="caution">
    <text evidence="2">The sequence shown here is derived from an EMBL/GenBank/DDBJ whole genome shotgun (WGS) entry which is preliminary data.</text>
</comment>